<dbReference type="AlphaFoldDB" id="A0A1R3IY14"/>
<gene>
    <name evidence="1" type="ORF">COLO4_20654</name>
</gene>
<dbReference type="Proteomes" id="UP000187203">
    <property type="component" value="Unassembled WGS sequence"/>
</dbReference>
<sequence>MAPSSSNVVPSVVSELDRNGASDELSFVNAARKYKNESCK</sequence>
<reference evidence="2" key="1">
    <citation type="submission" date="2013-09" db="EMBL/GenBank/DDBJ databases">
        <title>Corchorus olitorius genome sequencing.</title>
        <authorList>
            <person name="Alam M."/>
            <person name="Haque M.S."/>
            <person name="Islam M.S."/>
            <person name="Emdad E.M."/>
            <person name="Islam M.M."/>
            <person name="Ahmed B."/>
            <person name="Halim A."/>
            <person name="Hossen Q.M.M."/>
            <person name="Hossain M.Z."/>
            <person name="Ahmed R."/>
            <person name="Khan M.M."/>
            <person name="Islam R."/>
            <person name="Rashid M.M."/>
            <person name="Khan S.A."/>
            <person name="Rahman M.S."/>
            <person name="Alam M."/>
            <person name="Yahiya A.S."/>
            <person name="Khan M.S."/>
            <person name="Azam M.S."/>
            <person name="Haque T."/>
            <person name="Lashkar M.Z.H."/>
            <person name="Akhand A.I."/>
            <person name="Morshed G."/>
            <person name="Roy S."/>
            <person name="Uddin K.S."/>
            <person name="Rabeya T."/>
            <person name="Hossain A.S."/>
            <person name="Chowdhury A."/>
            <person name="Snigdha A.R."/>
            <person name="Mortoza M.S."/>
            <person name="Matin S.A."/>
            <person name="Hoque S.M.E."/>
            <person name="Islam M.K."/>
            <person name="Roy D.K."/>
            <person name="Haider R."/>
            <person name="Moosa M.M."/>
            <person name="Elias S.M."/>
            <person name="Hasan A.M."/>
            <person name="Jahan S."/>
            <person name="Shafiuddin M."/>
            <person name="Mahmood N."/>
            <person name="Shommy N.S."/>
        </authorList>
    </citation>
    <scope>NUCLEOTIDE SEQUENCE [LARGE SCALE GENOMIC DNA]</scope>
    <source>
        <strain evidence="2">cv. O-4</strain>
    </source>
</reference>
<keyword evidence="2" id="KW-1185">Reference proteome</keyword>
<comment type="caution">
    <text evidence="1">The sequence shown here is derived from an EMBL/GenBank/DDBJ whole genome shotgun (WGS) entry which is preliminary data.</text>
</comment>
<dbReference type="EMBL" id="AWUE01017326">
    <property type="protein sequence ID" value="OMO87444.1"/>
    <property type="molecule type" value="Genomic_DNA"/>
</dbReference>
<evidence type="ECO:0000313" key="1">
    <source>
        <dbReference type="EMBL" id="OMO87444.1"/>
    </source>
</evidence>
<organism evidence="1 2">
    <name type="scientific">Corchorus olitorius</name>
    <dbReference type="NCBI Taxonomy" id="93759"/>
    <lineage>
        <taxon>Eukaryota</taxon>
        <taxon>Viridiplantae</taxon>
        <taxon>Streptophyta</taxon>
        <taxon>Embryophyta</taxon>
        <taxon>Tracheophyta</taxon>
        <taxon>Spermatophyta</taxon>
        <taxon>Magnoliopsida</taxon>
        <taxon>eudicotyledons</taxon>
        <taxon>Gunneridae</taxon>
        <taxon>Pentapetalae</taxon>
        <taxon>rosids</taxon>
        <taxon>malvids</taxon>
        <taxon>Malvales</taxon>
        <taxon>Malvaceae</taxon>
        <taxon>Grewioideae</taxon>
        <taxon>Apeibeae</taxon>
        <taxon>Corchorus</taxon>
    </lineage>
</organism>
<name>A0A1R3IY14_9ROSI</name>
<protein>
    <submittedName>
        <fullName evidence="1">Uncharacterized protein</fullName>
    </submittedName>
</protein>
<proteinExistence type="predicted"/>
<evidence type="ECO:0000313" key="2">
    <source>
        <dbReference type="Proteomes" id="UP000187203"/>
    </source>
</evidence>
<accession>A0A1R3IY14</accession>